<keyword evidence="3" id="KW-1185">Reference proteome</keyword>
<dbReference type="OrthoDB" id="37034at10239"/>
<gene>
    <name evidence="2" type="ORF">P12024S_58</name>
</gene>
<dbReference type="KEGG" id="vg:13405337"/>
<accession>I6R9P0</accession>
<evidence type="ECO:0000256" key="1">
    <source>
        <dbReference type="SAM" id="MobiDB-lite"/>
    </source>
</evidence>
<evidence type="ECO:0000313" key="2">
    <source>
        <dbReference type="EMBL" id="AFM54719.1"/>
    </source>
</evidence>
<dbReference type="GeneID" id="13405337"/>
<sequence length="44" mass="4981">MSDWFDDLDTHPSWEQEETNCNHCGNPTSGKTYCSKGCKVADNE</sequence>
<feature type="region of interest" description="Disordered" evidence="1">
    <location>
        <begin position="1"/>
        <end position="20"/>
    </location>
</feature>
<name>I6R9P0_9CAUD</name>
<proteinExistence type="predicted"/>
<dbReference type="Proteomes" id="UP000002820">
    <property type="component" value="Segment"/>
</dbReference>
<evidence type="ECO:0000313" key="3">
    <source>
        <dbReference type="Proteomes" id="UP000002820"/>
    </source>
</evidence>
<reference evidence="2 3" key="1">
    <citation type="journal article" date="2012" name="J. Virol.">
        <title>Complete Genome Sequences of Two Persicivirga Bacteriophages, P12024S and P12024L.</title>
        <authorList>
            <person name="Kang I."/>
            <person name="Jang H."/>
            <person name="Cho J.C."/>
        </authorList>
    </citation>
    <scope>NUCLEOTIDE SEQUENCE [LARGE SCALE GENOMIC DNA]</scope>
</reference>
<organism evidence="2 3">
    <name type="scientific">Nonlabens phage P12024S</name>
    <dbReference type="NCBI Taxonomy" id="1168478"/>
    <lineage>
        <taxon>Viruses</taxon>
        <taxon>Duplodnaviria</taxon>
        <taxon>Heunggongvirae</taxon>
        <taxon>Uroviricota</taxon>
        <taxon>Caudoviricetes</taxon>
        <taxon>Inhavirus</taxon>
        <taxon>Inhavirus P12024S</taxon>
    </lineage>
</organism>
<dbReference type="EMBL" id="JQ823122">
    <property type="protein sequence ID" value="AFM54719.1"/>
    <property type="molecule type" value="Genomic_DNA"/>
</dbReference>
<dbReference type="RefSeq" id="YP_006560398.1">
    <property type="nucleotide sequence ID" value="NC_018271.1"/>
</dbReference>
<protein>
    <submittedName>
        <fullName evidence="2">Uncharacterized protein</fullName>
    </submittedName>
</protein>